<sequence length="458" mass="50143">MKFRPVVFGTIAAGVMATQTFMPIVAHAASNMSSSKVQYAKTTFIIAGKPTLHPEHIVANDPWSEKATDWVPVYYLQEVLHSFGVHSEWNSGDTLNISSTPTSWTINTNDATVVKTLQANEMQFSINGDKYTFMACPKLVAKDPASGVYTTYVPVYYVDLFLKNRLNMKAIWGADAWRLSPQTSYTPPTSIQSLAVNATGPAAIQYTPQKSQTSAVNQQVLSWLKSATTTTMNLPPSTPGLHFEGNIGPSRLTITTADKSTISIYPAYTVTASGNQGTYHVNYEPNVIAYVSGNQTTYLNSPGLYAWLKNNQWKTEFTSEETYTPPTSIQSLAVNETGPAAIQYTPQKSQTSAVNQEVLSWLKSATTTTMNLPPSTPGLHFQGNIGPSRLTITTADQSTISIYPAYTVTASGNQGTYQVNYEPNVIAYVSGNQTTYLNSPGLYAWLKNNQWKTQFTSN</sequence>
<organism evidence="2 3">
    <name type="scientific">Alicyclobacillus ferrooxydans</name>
    <dbReference type="NCBI Taxonomy" id="471514"/>
    <lineage>
        <taxon>Bacteria</taxon>
        <taxon>Bacillati</taxon>
        <taxon>Bacillota</taxon>
        <taxon>Bacilli</taxon>
        <taxon>Bacillales</taxon>
        <taxon>Alicyclobacillaceae</taxon>
        <taxon>Alicyclobacillus</taxon>
    </lineage>
</organism>
<keyword evidence="3" id="KW-1185">Reference proteome</keyword>
<name>A0A0N8PPC9_9BACL</name>
<dbReference type="OrthoDB" id="2374669at2"/>
<evidence type="ECO:0000256" key="1">
    <source>
        <dbReference type="SAM" id="SignalP"/>
    </source>
</evidence>
<evidence type="ECO:0000313" key="3">
    <source>
        <dbReference type="Proteomes" id="UP000050482"/>
    </source>
</evidence>
<reference evidence="2 3" key="1">
    <citation type="submission" date="2015-09" db="EMBL/GenBank/DDBJ databases">
        <title>Draft genome sequence of Alicyclobacillus ferrooxydans DSM 22381.</title>
        <authorList>
            <person name="Hemp J."/>
        </authorList>
    </citation>
    <scope>NUCLEOTIDE SEQUENCE [LARGE SCALE GENOMIC DNA]</scope>
    <source>
        <strain evidence="2 3">TC-34</strain>
    </source>
</reference>
<dbReference type="Proteomes" id="UP000050482">
    <property type="component" value="Unassembled WGS sequence"/>
</dbReference>
<evidence type="ECO:0000313" key="2">
    <source>
        <dbReference type="EMBL" id="KPV43973.1"/>
    </source>
</evidence>
<proteinExistence type="predicted"/>
<accession>A0A0N8PPC9</accession>
<dbReference type="EMBL" id="LJCO01000042">
    <property type="protein sequence ID" value="KPV43973.1"/>
    <property type="molecule type" value="Genomic_DNA"/>
</dbReference>
<gene>
    <name evidence="2" type="ORF">AN477_09660</name>
</gene>
<protein>
    <recommendedName>
        <fullName evidence="4">Copper amine oxidase-like N-terminal domain-containing protein</fullName>
    </recommendedName>
</protein>
<dbReference type="AlphaFoldDB" id="A0A0N8PPC9"/>
<dbReference type="PATRIC" id="fig|471514.4.peg.509"/>
<dbReference type="RefSeq" id="WP_054968949.1">
    <property type="nucleotide sequence ID" value="NZ_LJCO01000042.1"/>
</dbReference>
<comment type="caution">
    <text evidence="2">The sequence shown here is derived from an EMBL/GenBank/DDBJ whole genome shotgun (WGS) entry which is preliminary data.</text>
</comment>
<feature type="signal peptide" evidence="1">
    <location>
        <begin position="1"/>
        <end position="28"/>
    </location>
</feature>
<evidence type="ECO:0008006" key="4">
    <source>
        <dbReference type="Google" id="ProtNLM"/>
    </source>
</evidence>
<feature type="chain" id="PRO_5006029297" description="Copper amine oxidase-like N-terminal domain-containing protein" evidence="1">
    <location>
        <begin position="29"/>
        <end position="458"/>
    </location>
</feature>
<keyword evidence="1" id="KW-0732">Signal</keyword>